<dbReference type="RefSeq" id="WP_047187366.1">
    <property type="nucleotide sequence ID" value="NZ_LCYG01000007.1"/>
</dbReference>
<protein>
    <submittedName>
        <fullName evidence="9">Sugar ABC transporter permease</fullName>
    </submittedName>
</protein>
<comment type="similarity">
    <text evidence="7">Belongs to the binding-protein-dependent transport system permease family.</text>
</comment>
<reference evidence="9 10" key="1">
    <citation type="submission" date="2015-05" db="EMBL/GenBank/DDBJ databases">
        <title>Draft genome sequence of Microvirga vignae strain BR3299, a novel nitrogen fixing bacteria isolated from Brazil semi-aired region.</title>
        <authorList>
            <person name="Zilli J.E."/>
            <person name="Passos S.R."/>
            <person name="Leite J."/>
            <person name="Baldani J.I."/>
            <person name="Xavier G.R."/>
            <person name="Rumjaneck N.G."/>
            <person name="Simoes-Araujo J.L."/>
        </authorList>
    </citation>
    <scope>NUCLEOTIDE SEQUENCE [LARGE SCALE GENOMIC DNA]</scope>
    <source>
        <strain evidence="9 10">BR3299</strain>
    </source>
</reference>
<keyword evidence="6 7" id="KW-0472">Membrane</keyword>
<keyword evidence="2 7" id="KW-0813">Transport</keyword>
<feature type="transmembrane region" description="Helical" evidence="7">
    <location>
        <begin position="77"/>
        <end position="98"/>
    </location>
</feature>
<dbReference type="PATRIC" id="fig|1225564.3.peg.6305"/>
<evidence type="ECO:0000313" key="9">
    <source>
        <dbReference type="EMBL" id="KLK94687.1"/>
    </source>
</evidence>
<dbReference type="InterPro" id="IPR035906">
    <property type="entry name" value="MetI-like_sf"/>
</dbReference>
<dbReference type="Pfam" id="PF00528">
    <property type="entry name" value="BPD_transp_1"/>
    <property type="match status" value="1"/>
</dbReference>
<organism evidence="9 10">
    <name type="scientific">Microvirga vignae</name>
    <dbReference type="NCBI Taxonomy" id="1225564"/>
    <lineage>
        <taxon>Bacteria</taxon>
        <taxon>Pseudomonadati</taxon>
        <taxon>Pseudomonadota</taxon>
        <taxon>Alphaproteobacteria</taxon>
        <taxon>Hyphomicrobiales</taxon>
        <taxon>Methylobacteriaceae</taxon>
        <taxon>Microvirga</taxon>
    </lineage>
</organism>
<evidence type="ECO:0000313" key="10">
    <source>
        <dbReference type="Proteomes" id="UP000035489"/>
    </source>
</evidence>
<evidence type="ECO:0000256" key="4">
    <source>
        <dbReference type="ARBA" id="ARBA00022692"/>
    </source>
</evidence>
<comment type="subcellular location">
    <subcellularLocation>
        <location evidence="1 7">Cell membrane</location>
        <topology evidence="1 7">Multi-pass membrane protein</topology>
    </subcellularLocation>
</comment>
<feature type="transmembrane region" description="Helical" evidence="7">
    <location>
        <begin position="142"/>
        <end position="168"/>
    </location>
</feature>
<feature type="transmembrane region" description="Helical" evidence="7">
    <location>
        <begin position="189"/>
        <end position="210"/>
    </location>
</feature>
<dbReference type="PROSITE" id="PS50928">
    <property type="entry name" value="ABC_TM1"/>
    <property type="match status" value="1"/>
</dbReference>
<evidence type="ECO:0000256" key="3">
    <source>
        <dbReference type="ARBA" id="ARBA00022475"/>
    </source>
</evidence>
<keyword evidence="3" id="KW-1003">Cell membrane</keyword>
<evidence type="ECO:0000256" key="6">
    <source>
        <dbReference type="ARBA" id="ARBA00023136"/>
    </source>
</evidence>
<keyword evidence="4 7" id="KW-0812">Transmembrane</keyword>
<dbReference type="PANTHER" id="PTHR32243">
    <property type="entry name" value="MALTOSE TRANSPORT SYSTEM PERMEASE-RELATED"/>
    <property type="match status" value="1"/>
</dbReference>
<dbReference type="Proteomes" id="UP000035489">
    <property type="component" value="Unassembled WGS sequence"/>
</dbReference>
<feature type="transmembrane region" description="Helical" evidence="7">
    <location>
        <begin position="12"/>
        <end position="34"/>
    </location>
</feature>
<evidence type="ECO:0000256" key="7">
    <source>
        <dbReference type="RuleBase" id="RU363032"/>
    </source>
</evidence>
<evidence type="ECO:0000256" key="1">
    <source>
        <dbReference type="ARBA" id="ARBA00004651"/>
    </source>
</evidence>
<dbReference type="CDD" id="cd06261">
    <property type="entry name" value="TM_PBP2"/>
    <property type="match status" value="1"/>
</dbReference>
<dbReference type="SUPFAM" id="SSF161098">
    <property type="entry name" value="MetI-like"/>
    <property type="match status" value="1"/>
</dbReference>
<dbReference type="AlphaFoldDB" id="A0A0H1RPS8"/>
<dbReference type="STRING" id="1225564.AA309_02265"/>
<dbReference type="GO" id="GO:0005886">
    <property type="term" value="C:plasma membrane"/>
    <property type="evidence" value="ECO:0007669"/>
    <property type="project" value="UniProtKB-SubCell"/>
</dbReference>
<dbReference type="PANTHER" id="PTHR32243:SF18">
    <property type="entry name" value="INNER MEMBRANE ABC TRANSPORTER PERMEASE PROTEIN YCJP"/>
    <property type="match status" value="1"/>
</dbReference>
<feature type="transmembrane region" description="Helical" evidence="7">
    <location>
        <begin position="110"/>
        <end position="130"/>
    </location>
</feature>
<dbReference type="InterPro" id="IPR050901">
    <property type="entry name" value="BP-dep_ABC_trans_perm"/>
</dbReference>
<evidence type="ECO:0000259" key="8">
    <source>
        <dbReference type="PROSITE" id="PS50928"/>
    </source>
</evidence>
<proteinExistence type="inferred from homology"/>
<keyword evidence="5 7" id="KW-1133">Transmembrane helix</keyword>
<evidence type="ECO:0000256" key="2">
    <source>
        <dbReference type="ARBA" id="ARBA00022448"/>
    </source>
</evidence>
<feature type="transmembrane region" description="Helical" evidence="7">
    <location>
        <begin position="242"/>
        <end position="263"/>
    </location>
</feature>
<dbReference type="EMBL" id="LCYG01000007">
    <property type="protein sequence ID" value="KLK94687.1"/>
    <property type="molecule type" value="Genomic_DNA"/>
</dbReference>
<dbReference type="GO" id="GO:0055085">
    <property type="term" value="P:transmembrane transport"/>
    <property type="evidence" value="ECO:0007669"/>
    <property type="project" value="InterPro"/>
</dbReference>
<gene>
    <name evidence="9" type="ORF">AA309_02265</name>
</gene>
<feature type="domain" description="ABC transmembrane type-1" evidence="8">
    <location>
        <begin position="73"/>
        <end position="263"/>
    </location>
</feature>
<sequence length="278" mass="30221">MIGKPTLTRRILTTDLPALGVILLAIGPFMWMLMTSFTPQGRLAALGVAISPANWSFENYVRLVSRTSFLGNMGHSFIVAAGTTALGLFVSVTAAYAFSRFRFAGRRILMMQFLLVNMFPVVLLILPLFVMMRRFGLLDTHAALIIANATVAIPFSVWMLTSYINAIPRSLDEAAMTDGCSRMQALKRVILPLAMPGIVSTGIYIFITAWNEYLYALTLGGRNVRTVTVAIQTLIGEYQIEWGLLSAGGVVGALPATILFLIAQRRLIGGLTQGAVKG</sequence>
<evidence type="ECO:0000256" key="5">
    <source>
        <dbReference type="ARBA" id="ARBA00022989"/>
    </source>
</evidence>
<name>A0A0H1RPS8_9HYPH</name>
<comment type="caution">
    <text evidence="9">The sequence shown here is derived from an EMBL/GenBank/DDBJ whole genome shotgun (WGS) entry which is preliminary data.</text>
</comment>
<dbReference type="InterPro" id="IPR000515">
    <property type="entry name" value="MetI-like"/>
</dbReference>
<accession>A0A0H1RPS8</accession>
<dbReference type="Gene3D" id="1.10.3720.10">
    <property type="entry name" value="MetI-like"/>
    <property type="match status" value="1"/>
</dbReference>
<keyword evidence="10" id="KW-1185">Reference proteome</keyword>